<evidence type="ECO:0000256" key="1">
    <source>
        <dbReference type="ARBA" id="ARBA00022741"/>
    </source>
</evidence>
<feature type="binding site" evidence="3">
    <location>
        <position position="303"/>
    </location>
    <ligand>
        <name>ATP</name>
        <dbReference type="ChEBI" id="CHEBI:30616"/>
    </ligand>
</feature>
<dbReference type="Pfam" id="PF00069">
    <property type="entry name" value="Pkinase"/>
    <property type="match status" value="1"/>
</dbReference>
<keyword evidence="1 3" id="KW-0547">Nucleotide-binding</keyword>
<dbReference type="InterPro" id="IPR017441">
    <property type="entry name" value="Protein_kinase_ATP_BS"/>
</dbReference>
<feature type="compositionally biased region" description="Basic and acidic residues" evidence="4">
    <location>
        <begin position="49"/>
        <end position="66"/>
    </location>
</feature>
<feature type="region of interest" description="Disordered" evidence="4">
    <location>
        <begin position="1"/>
        <end position="133"/>
    </location>
</feature>
<reference evidence="6 7" key="1">
    <citation type="journal article" date="2018" name="Nat. Ecol. Evol.">
        <title>Pezizomycetes genomes reveal the molecular basis of ectomycorrhizal truffle lifestyle.</title>
        <authorList>
            <person name="Murat C."/>
            <person name="Payen T."/>
            <person name="Noel B."/>
            <person name="Kuo A."/>
            <person name="Morin E."/>
            <person name="Chen J."/>
            <person name="Kohler A."/>
            <person name="Krizsan K."/>
            <person name="Balestrini R."/>
            <person name="Da Silva C."/>
            <person name="Montanini B."/>
            <person name="Hainaut M."/>
            <person name="Levati E."/>
            <person name="Barry K.W."/>
            <person name="Belfiori B."/>
            <person name="Cichocki N."/>
            <person name="Clum A."/>
            <person name="Dockter R.B."/>
            <person name="Fauchery L."/>
            <person name="Guy J."/>
            <person name="Iotti M."/>
            <person name="Le Tacon F."/>
            <person name="Lindquist E.A."/>
            <person name="Lipzen A."/>
            <person name="Malagnac F."/>
            <person name="Mello A."/>
            <person name="Molinier V."/>
            <person name="Miyauchi S."/>
            <person name="Poulain J."/>
            <person name="Riccioni C."/>
            <person name="Rubini A."/>
            <person name="Sitrit Y."/>
            <person name="Splivallo R."/>
            <person name="Traeger S."/>
            <person name="Wang M."/>
            <person name="Zifcakova L."/>
            <person name="Wipf D."/>
            <person name="Zambonelli A."/>
            <person name="Paolocci F."/>
            <person name="Nowrousian M."/>
            <person name="Ottonello S."/>
            <person name="Baldrian P."/>
            <person name="Spatafora J.W."/>
            <person name="Henrissat B."/>
            <person name="Nagy L.G."/>
            <person name="Aury J.M."/>
            <person name="Wincker P."/>
            <person name="Grigoriev I.V."/>
            <person name="Bonfante P."/>
            <person name="Martin F.M."/>
        </authorList>
    </citation>
    <scope>NUCLEOTIDE SEQUENCE [LARGE SCALE GENOMIC DNA]</scope>
    <source>
        <strain evidence="6 7">RN42</strain>
    </source>
</reference>
<sequence length="596" mass="66883">MFIPQRKQNSRPIFHFDEGSDEPSHSRSPSPESPGKFSHSRPIAVPNSRHSEHLRPSSHAGNDDRYGTSYKAAGPSPLEFQTRRRPSISFDSRVRKDDGNFTGLREEAPSGAEAKPKWTPKRRGSNASSSGNAPIRMLRNAFEEGHAIAEHEDNSMPSLASNSTLSMQYSEARTPPQHGNFFPTKARSVADVGMNDEEDLSWLPMSRHKSFDQKTGRRRRPRRTLTDRSVHGDSLSPASMFLSSWGSLNPATPAELAPDADGKEIGEYTIGKQLGFGGFSVVKEAATYRHGKEAKMAVKIVLKPQNPSSNESTEESEQDDQKQAEFQHEVDIWRCLHNPHILRLHEVYDTNEAKYCFMDLATGGTLHSLVKHNGKAALSAELAQRYSFQLALALRYLHEDVRIIHRDVKLENCLLEREDPSDPDSPWKLLLADFGLAEYIHGSISDDEHTNSPYDVSTRSRSTNLCELQGSVEYTAPELLKACSNPKLADFDGLNSPISTGLDMWAFGICVFVMHVGRLPFRASSAPRLKLVIEKGEWSEEEFLDSQAVKVDRERGLMALEVVRGCLDTRPGRRWDIRRVLESRWFEQLAKEHGGI</sequence>
<dbReference type="GO" id="GO:0004674">
    <property type="term" value="F:protein serine/threonine kinase activity"/>
    <property type="evidence" value="ECO:0007669"/>
    <property type="project" value="TreeGrafter"/>
</dbReference>
<dbReference type="PROSITE" id="PS00107">
    <property type="entry name" value="PROTEIN_KINASE_ATP"/>
    <property type="match status" value="1"/>
</dbReference>
<dbReference type="InterPro" id="IPR008271">
    <property type="entry name" value="Ser/Thr_kinase_AS"/>
</dbReference>
<proteinExistence type="predicted"/>
<protein>
    <submittedName>
        <fullName evidence="6">Kinase-like protein</fullName>
    </submittedName>
</protein>
<evidence type="ECO:0000313" key="6">
    <source>
        <dbReference type="EMBL" id="RPA80710.1"/>
    </source>
</evidence>
<dbReference type="AlphaFoldDB" id="A0A3N4I9A7"/>
<dbReference type="PROSITE" id="PS50011">
    <property type="entry name" value="PROTEIN_KINASE_DOM"/>
    <property type="match status" value="1"/>
</dbReference>
<dbReference type="GO" id="GO:0000226">
    <property type="term" value="P:microtubule cytoskeleton organization"/>
    <property type="evidence" value="ECO:0007669"/>
    <property type="project" value="TreeGrafter"/>
</dbReference>
<dbReference type="SUPFAM" id="SSF56112">
    <property type="entry name" value="Protein kinase-like (PK-like)"/>
    <property type="match status" value="1"/>
</dbReference>
<feature type="compositionally biased region" description="Basic and acidic residues" evidence="4">
    <location>
        <begin position="14"/>
        <end position="25"/>
    </location>
</feature>
<dbReference type="GO" id="GO:0005737">
    <property type="term" value="C:cytoplasm"/>
    <property type="evidence" value="ECO:0007669"/>
    <property type="project" value="TreeGrafter"/>
</dbReference>
<dbReference type="GO" id="GO:0035556">
    <property type="term" value="P:intracellular signal transduction"/>
    <property type="evidence" value="ECO:0007669"/>
    <property type="project" value="TreeGrafter"/>
</dbReference>
<dbReference type="InterPro" id="IPR011009">
    <property type="entry name" value="Kinase-like_dom_sf"/>
</dbReference>
<evidence type="ECO:0000256" key="2">
    <source>
        <dbReference type="ARBA" id="ARBA00022840"/>
    </source>
</evidence>
<evidence type="ECO:0000256" key="4">
    <source>
        <dbReference type="SAM" id="MobiDB-lite"/>
    </source>
</evidence>
<keyword evidence="2 3" id="KW-0067">ATP-binding</keyword>
<keyword evidence="6" id="KW-0808">Transferase</keyword>
<name>A0A3N4I9A7_ASCIM</name>
<gene>
    <name evidence="6" type="ORF">BJ508DRAFT_327047</name>
</gene>
<feature type="region of interest" description="Disordered" evidence="4">
    <location>
        <begin position="304"/>
        <end position="323"/>
    </location>
</feature>
<evidence type="ECO:0000313" key="7">
    <source>
        <dbReference type="Proteomes" id="UP000275078"/>
    </source>
</evidence>
<accession>A0A3N4I9A7</accession>
<dbReference type="STRING" id="1160509.A0A3N4I9A7"/>
<evidence type="ECO:0000256" key="3">
    <source>
        <dbReference type="PROSITE-ProRule" id="PRU10141"/>
    </source>
</evidence>
<feature type="compositionally biased region" description="Polar residues" evidence="4">
    <location>
        <begin position="1"/>
        <end position="11"/>
    </location>
</feature>
<dbReference type="PANTHER" id="PTHR24346">
    <property type="entry name" value="MAP/MICROTUBULE AFFINITY-REGULATING KINASE"/>
    <property type="match status" value="1"/>
</dbReference>
<dbReference type="InterPro" id="IPR000719">
    <property type="entry name" value="Prot_kinase_dom"/>
</dbReference>
<dbReference type="PROSITE" id="PS00108">
    <property type="entry name" value="PROTEIN_KINASE_ST"/>
    <property type="match status" value="1"/>
</dbReference>
<dbReference type="PANTHER" id="PTHR24346:SF76">
    <property type="entry name" value="NON-SPECIFIC SERINE_THREONINE PROTEIN KINASE"/>
    <property type="match status" value="1"/>
</dbReference>
<dbReference type="OrthoDB" id="4062651at2759"/>
<dbReference type="Gene3D" id="1.10.510.10">
    <property type="entry name" value="Transferase(Phosphotransferase) domain 1"/>
    <property type="match status" value="1"/>
</dbReference>
<feature type="domain" description="Protein kinase" evidence="5">
    <location>
        <begin position="268"/>
        <end position="586"/>
    </location>
</feature>
<evidence type="ECO:0000259" key="5">
    <source>
        <dbReference type="PROSITE" id="PS50011"/>
    </source>
</evidence>
<dbReference type="EMBL" id="ML119685">
    <property type="protein sequence ID" value="RPA80710.1"/>
    <property type="molecule type" value="Genomic_DNA"/>
</dbReference>
<dbReference type="Proteomes" id="UP000275078">
    <property type="component" value="Unassembled WGS sequence"/>
</dbReference>
<keyword evidence="7" id="KW-1185">Reference proteome</keyword>
<dbReference type="GO" id="GO:0005524">
    <property type="term" value="F:ATP binding"/>
    <property type="evidence" value="ECO:0007669"/>
    <property type="project" value="UniProtKB-UniRule"/>
</dbReference>
<organism evidence="6 7">
    <name type="scientific">Ascobolus immersus RN42</name>
    <dbReference type="NCBI Taxonomy" id="1160509"/>
    <lineage>
        <taxon>Eukaryota</taxon>
        <taxon>Fungi</taxon>
        <taxon>Dikarya</taxon>
        <taxon>Ascomycota</taxon>
        <taxon>Pezizomycotina</taxon>
        <taxon>Pezizomycetes</taxon>
        <taxon>Pezizales</taxon>
        <taxon>Ascobolaceae</taxon>
        <taxon>Ascobolus</taxon>
    </lineage>
</organism>
<dbReference type="SMART" id="SM00220">
    <property type="entry name" value="S_TKc"/>
    <property type="match status" value="1"/>
</dbReference>
<keyword evidence="6" id="KW-0418">Kinase</keyword>
<feature type="compositionally biased region" description="Basic and acidic residues" evidence="4">
    <location>
        <begin position="92"/>
        <end position="108"/>
    </location>
</feature>
<feature type="region of interest" description="Disordered" evidence="4">
    <location>
        <begin position="207"/>
        <end position="233"/>
    </location>
</feature>